<dbReference type="Pfam" id="PF00753">
    <property type="entry name" value="Lactamase_B"/>
    <property type="match status" value="1"/>
</dbReference>
<protein>
    <submittedName>
        <fullName evidence="2">Glyoxylase, beta-lactamase superfamily II</fullName>
    </submittedName>
</protein>
<name>A0A1G7A9Z7_9ACTN</name>
<sequence>MLTQVAEGVLVHQSGLLENNAVVVQGRSGVLLVDPGLTESEMACLAGDLRESGRSVAAGFATHPDWDHVLWHPEFGEAPRYGTARCAAFMREVRSDADWRARVAEGLPPEIADETPLDLFGLITGLPAGTRQIPWEGPQVQVIEHPAHAPGHAALLIGERGVLVAGDMLSDVLVPNLDQLNDSNDPIEEYLVGLRLLEEAAGGVEVVVPGHGSVGGADELRARIELDRAYVLALREGRVPADPRVGPTAKPGWEWVGDISVEQVRRLAERHRRGGTPD</sequence>
<dbReference type="AlphaFoldDB" id="A0A1G7A9Z7"/>
<proteinExistence type="predicted"/>
<dbReference type="InterPro" id="IPR001279">
    <property type="entry name" value="Metallo-B-lactamas"/>
</dbReference>
<dbReference type="STRING" id="58114.SAMN05216270_11321"/>
<dbReference type="PANTHER" id="PTHR42951">
    <property type="entry name" value="METALLO-BETA-LACTAMASE DOMAIN-CONTAINING"/>
    <property type="match status" value="1"/>
</dbReference>
<evidence type="ECO:0000313" key="3">
    <source>
        <dbReference type="Proteomes" id="UP000198949"/>
    </source>
</evidence>
<organism evidence="2 3">
    <name type="scientific">Glycomyces harbinensis</name>
    <dbReference type="NCBI Taxonomy" id="58114"/>
    <lineage>
        <taxon>Bacteria</taxon>
        <taxon>Bacillati</taxon>
        <taxon>Actinomycetota</taxon>
        <taxon>Actinomycetes</taxon>
        <taxon>Glycomycetales</taxon>
        <taxon>Glycomycetaceae</taxon>
        <taxon>Glycomyces</taxon>
    </lineage>
</organism>
<dbReference type="SMART" id="SM00849">
    <property type="entry name" value="Lactamase_B"/>
    <property type="match status" value="1"/>
</dbReference>
<dbReference type="RefSeq" id="WP_091038911.1">
    <property type="nucleotide sequence ID" value="NZ_FNAD01000013.1"/>
</dbReference>
<dbReference type="SUPFAM" id="SSF56281">
    <property type="entry name" value="Metallo-hydrolase/oxidoreductase"/>
    <property type="match status" value="1"/>
</dbReference>
<gene>
    <name evidence="2" type="ORF">SAMN05216270_11321</name>
</gene>
<evidence type="ECO:0000313" key="2">
    <source>
        <dbReference type="EMBL" id="SDE11601.1"/>
    </source>
</evidence>
<accession>A0A1G7A9Z7</accession>
<dbReference type="PANTHER" id="PTHR42951:SF22">
    <property type="entry name" value="METALLO BETA-LACTAMASE SUPERFAMILY LIPOPROTEIN"/>
    <property type="match status" value="1"/>
</dbReference>
<dbReference type="InterPro" id="IPR036866">
    <property type="entry name" value="RibonucZ/Hydroxyglut_hydro"/>
</dbReference>
<evidence type="ECO:0000259" key="1">
    <source>
        <dbReference type="SMART" id="SM00849"/>
    </source>
</evidence>
<dbReference type="OrthoDB" id="3813329at2"/>
<keyword evidence="3" id="KW-1185">Reference proteome</keyword>
<dbReference type="InterPro" id="IPR050855">
    <property type="entry name" value="NDM-1-like"/>
</dbReference>
<dbReference type="Gene3D" id="3.60.15.10">
    <property type="entry name" value="Ribonuclease Z/Hydroxyacylglutathione hydrolase-like"/>
    <property type="match status" value="1"/>
</dbReference>
<dbReference type="EMBL" id="FNAD01000013">
    <property type="protein sequence ID" value="SDE11601.1"/>
    <property type="molecule type" value="Genomic_DNA"/>
</dbReference>
<feature type="domain" description="Metallo-beta-lactamase" evidence="1">
    <location>
        <begin position="18"/>
        <end position="211"/>
    </location>
</feature>
<reference evidence="3" key="1">
    <citation type="submission" date="2016-10" db="EMBL/GenBank/DDBJ databases">
        <authorList>
            <person name="Varghese N."/>
            <person name="Submissions S."/>
        </authorList>
    </citation>
    <scope>NUCLEOTIDE SEQUENCE [LARGE SCALE GENOMIC DNA]</scope>
    <source>
        <strain evidence="3">CGMCC 4.3516</strain>
    </source>
</reference>
<dbReference type="Proteomes" id="UP000198949">
    <property type="component" value="Unassembled WGS sequence"/>
</dbReference>